<dbReference type="EMBL" id="BPVZ01000104">
    <property type="protein sequence ID" value="GKV34271.1"/>
    <property type="molecule type" value="Genomic_DNA"/>
</dbReference>
<evidence type="ECO:0000313" key="7">
    <source>
        <dbReference type="Proteomes" id="UP001054252"/>
    </source>
</evidence>
<evidence type="ECO:0000256" key="3">
    <source>
        <dbReference type="ARBA" id="ARBA00023242"/>
    </source>
</evidence>
<dbReference type="InterPro" id="IPR011990">
    <property type="entry name" value="TPR-like_helical_dom_sf"/>
</dbReference>
<dbReference type="FunFam" id="1.25.40.10:FF:000384">
    <property type="entry name" value="Probable pre-mRNA splicing factor prp1"/>
    <property type="match status" value="1"/>
</dbReference>
<dbReference type="GO" id="GO:0046540">
    <property type="term" value="C:U4/U6 x U5 tri-snRNP complex"/>
    <property type="evidence" value="ECO:0007669"/>
    <property type="project" value="TreeGrafter"/>
</dbReference>
<dbReference type="GO" id="GO:0071013">
    <property type="term" value="C:catalytic step 2 spliceosome"/>
    <property type="evidence" value="ECO:0007669"/>
    <property type="project" value="TreeGrafter"/>
</dbReference>
<reference evidence="6 7" key="1">
    <citation type="journal article" date="2021" name="Commun. Biol.">
        <title>The genome of Shorea leprosula (Dipterocarpaceae) highlights the ecological relevance of drought in aseasonal tropical rainforests.</title>
        <authorList>
            <person name="Ng K.K.S."/>
            <person name="Kobayashi M.J."/>
            <person name="Fawcett J.A."/>
            <person name="Hatakeyama M."/>
            <person name="Paape T."/>
            <person name="Ng C.H."/>
            <person name="Ang C.C."/>
            <person name="Tnah L.H."/>
            <person name="Lee C.T."/>
            <person name="Nishiyama T."/>
            <person name="Sese J."/>
            <person name="O'Brien M.J."/>
            <person name="Copetti D."/>
            <person name="Mohd Noor M.I."/>
            <person name="Ong R.C."/>
            <person name="Putra M."/>
            <person name="Sireger I.Z."/>
            <person name="Indrioko S."/>
            <person name="Kosugi Y."/>
            <person name="Izuno A."/>
            <person name="Isagi Y."/>
            <person name="Lee S.L."/>
            <person name="Shimizu K.K."/>
        </authorList>
    </citation>
    <scope>NUCLEOTIDE SEQUENCE [LARGE SCALE GENOMIC DNA]</scope>
    <source>
        <strain evidence="6">214</strain>
    </source>
</reference>
<dbReference type="InterPro" id="IPR003107">
    <property type="entry name" value="HAT"/>
</dbReference>
<dbReference type="InterPro" id="IPR045075">
    <property type="entry name" value="Syf1-like"/>
</dbReference>
<dbReference type="AlphaFoldDB" id="A0AAV5LBK0"/>
<dbReference type="GO" id="GO:0000244">
    <property type="term" value="P:spliceosomal tri-snRNP complex assembly"/>
    <property type="evidence" value="ECO:0007669"/>
    <property type="project" value="TreeGrafter"/>
</dbReference>
<accession>A0AAV5LBK0</accession>
<dbReference type="Gene3D" id="1.25.40.10">
    <property type="entry name" value="Tetratricopeptide repeat domain"/>
    <property type="match status" value="2"/>
</dbReference>
<gene>
    <name evidence="6" type="ORF">SLEP1_g42655</name>
</gene>
<organism evidence="6 7">
    <name type="scientific">Rubroshorea leprosula</name>
    <dbReference type="NCBI Taxonomy" id="152421"/>
    <lineage>
        <taxon>Eukaryota</taxon>
        <taxon>Viridiplantae</taxon>
        <taxon>Streptophyta</taxon>
        <taxon>Embryophyta</taxon>
        <taxon>Tracheophyta</taxon>
        <taxon>Spermatophyta</taxon>
        <taxon>Magnoliopsida</taxon>
        <taxon>eudicotyledons</taxon>
        <taxon>Gunneridae</taxon>
        <taxon>Pentapetalae</taxon>
        <taxon>rosids</taxon>
        <taxon>malvids</taxon>
        <taxon>Malvales</taxon>
        <taxon>Dipterocarpaceae</taxon>
        <taxon>Rubroshorea</taxon>
    </lineage>
</organism>
<dbReference type="InterPro" id="IPR010491">
    <property type="entry name" value="PRP1_N"/>
</dbReference>
<dbReference type="SMART" id="SM00386">
    <property type="entry name" value="HAT"/>
    <property type="match status" value="8"/>
</dbReference>
<dbReference type="GO" id="GO:0080188">
    <property type="term" value="P:gene silencing by siRNA-directed DNA methylation"/>
    <property type="evidence" value="ECO:0007669"/>
    <property type="project" value="TreeGrafter"/>
</dbReference>
<feature type="region of interest" description="Disordered" evidence="4">
    <location>
        <begin position="144"/>
        <end position="170"/>
    </location>
</feature>
<dbReference type="SUPFAM" id="SSF48452">
    <property type="entry name" value="TPR-like"/>
    <property type="match status" value="1"/>
</dbReference>
<sequence length="938" mass="106301">MGYAHLKISNLQTDSRSISLTFAAHALLLPCTKRKLFEKTAKSRANPWFSVSSIPNSKTLYRKVDPKFANPGYSRLSPPSCNPFSIVPKSQFLTSSPKPRLDFLNSKLPPNYVAGLRHGATGFTTRSDIGPARLFTSDLPYRSTVAASGSGRGKPEEDEEEDEFDDYQGNDGGLFASTKYGEDNREADAIWGDGFEDERSKRGQKQEETIPEFCTSSRYLSGERKVGAGTCYGSGPKEPGCRRNGNPLGPNTSGITVVDPKSYLTDLKSMEKTSCAELSHIKKPRLLLKSVIQTNHKHPPGWIPSAGLEEEVGKIQAARQLIQKGCEEYPKIEDMWLEACRLAKPDDAKAVIARGVKSVPNSVKLRLQGVKLEHDDVNKSRVLRKGLEQIPDSVRLWKAVVELAKEEDARLLLHRVVECCLLHVELWLALAKLETYDMRRRFLTRPEKSCLRSLREGLVIDREVWMKEAEAAERAGYVATCLAIIHNTIGIGVEKEHRKRNWDADVVECKKRGSMETTRSIYAHALMVFLTKKSIWLKAAQPEKGHGTKESLDALLHKAVTYRPQDEVLWLMGAEEKWLAGVLPVARAILQEAYAAIPIQRRHGLQLLSSNLRIMNLREQERTLVAKALEGGGTERAWMKLAIVERELGNIEEERSLDEGLTRILSFFKLWLMLGQLEERLEKMNGIAKACAVLTLARKKNPQQPEIWLAAARTKSRQWSQRKSKSVDAFTKFEKDPHVVAAVAKLFYEREVDKARSYLHQAVTLAPDISGFWALYYKFELQHGNEENLKDVLQRCVAAEPKHGEKWQAISNAVENSHQPNEATFMKVVVAPSKEESDAAETYGGCTGILKTCWVLFTKPNQNRERERRKKWRQNSTKQALKRERKRYAPRVFSSPSMFLSFFVFPLRFPIQTIDLCLFGCRENDPSCERKRFFEFHS</sequence>
<comment type="caution">
    <text evidence="6">The sequence shown here is derived from an EMBL/GenBank/DDBJ whole genome shotgun (WGS) entry which is preliminary data.</text>
</comment>
<feature type="compositionally biased region" description="Acidic residues" evidence="4">
    <location>
        <begin position="156"/>
        <end position="168"/>
    </location>
</feature>
<protein>
    <recommendedName>
        <fullName evidence="5">PRP1 splicing factor N-terminal domain-containing protein</fullName>
    </recommendedName>
</protein>
<evidence type="ECO:0000259" key="5">
    <source>
        <dbReference type="Pfam" id="PF06424"/>
    </source>
</evidence>
<evidence type="ECO:0000256" key="4">
    <source>
        <dbReference type="SAM" id="MobiDB-lite"/>
    </source>
</evidence>
<dbReference type="GO" id="GO:2000636">
    <property type="term" value="P:positive regulation of primary miRNA processing"/>
    <property type="evidence" value="ECO:0007669"/>
    <property type="project" value="TreeGrafter"/>
</dbReference>
<evidence type="ECO:0000313" key="6">
    <source>
        <dbReference type="EMBL" id="GKV34271.1"/>
    </source>
</evidence>
<dbReference type="Pfam" id="PF06424">
    <property type="entry name" value="PRP1_N"/>
    <property type="match status" value="1"/>
</dbReference>
<dbReference type="Proteomes" id="UP001054252">
    <property type="component" value="Unassembled WGS sequence"/>
</dbReference>
<comment type="subcellular location">
    <subcellularLocation>
        <location evidence="1">Nucleus</location>
    </subcellularLocation>
</comment>
<keyword evidence="3" id="KW-0539">Nucleus</keyword>
<dbReference type="PANTHER" id="PTHR11246">
    <property type="entry name" value="PRE-MRNA SPLICING FACTOR"/>
    <property type="match status" value="1"/>
</dbReference>
<proteinExistence type="predicted"/>
<dbReference type="PANTHER" id="PTHR11246:SF1">
    <property type="entry name" value="PRE-MRNA-PROCESSING FACTOR 6"/>
    <property type="match status" value="1"/>
</dbReference>
<feature type="domain" description="PRP1 splicing factor N-terminal" evidence="5">
    <location>
        <begin position="109"/>
        <end position="208"/>
    </location>
</feature>
<keyword evidence="7" id="KW-1185">Reference proteome</keyword>
<evidence type="ECO:0000256" key="1">
    <source>
        <dbReference type="ARBA" id="ARBA00004123"/>
    </source>
</evidence>
<evidence type="ECO:0000256" key="2">
    <source>
        <dbReference type="ARBA" id="ARBA00022737"/>
    </source>
</evidence>
<name>A0AAV5LBK0_9ROSI</name>
<keyword evidence="2" id="KW-0677">Repeat</keyword>